<keyword evidence="2" id="KW-1185">Reference proteome</keyword>
<dbReference type="SUPFAM" id="SSF49265">
    <property type="entry name" value="Fibronectin type III"/>
    <property type="match status" value="1"/>
</dbReference>
<dbReference type="InterPro" id="IPR013783">
    <property type="entry name" value="Ig-like_fold"/>
</dbReference>
<dbReference type="InterPro" id="IPR003961">
    <property type="entry name" value="FN3_dom"/>
</dbReference>
<dbReference type="AlphaFoldDB" id="A0A4V3NZC9"/>
<dbReference type="EMBL" id="SRSC01000003">
    <property type="protein sequence ID" value="TGU71192.1"/>
    <property type="molecule type" value="Genomic_DNA"/>
</dbReference>
<name>A0A4V3NZC9_9BACT</name>
<protein>
    <submittedName>
        <fullName evidence="1">Fibronectin type III domain-containing protein</fullName>
    </submittedName>
</protein>
<sequence>MASAAELLTTRERLKYAHEGSLTHDSIKIQERKAAEAEAVKKLDTVAAYYNLAAVSDPSVIQYTGFTPNAPRKGDPALLMPQGVAIYQGPVSGSAAITVNPLPGVILWELKVGEGDLSIESNWRPHVFNAGETMVVHGLTVDREHGFRVRGHNRSGAGPWSPPVTFFLK</sequence>
<reference evidence="1 2" key="1">
    <citation type="submission" date="2019-04" db="EMBL/GenBank/DDBJ databases">
        <title>Geobacter oryzae sp. nov., ferric-reducing bacteria isolated from paddy soil.</title>
        <authorList>
            <person name="Xu Z."/>
            <person name="Masuda Y."/>
            <person name="Itoh H."/>
            <person name="Senoo K."/>
        </authorList>
    </citation>
    <scope>NUCLEOTIDE SEQUENCE [LARGE SCALE GENOMIC DNA]</scope>
    <source>
        <strain evidence="1 2">Red111</strain>
    </source>
</reference>
<accession>A0A4V3NZC9</accession>
<evidence type="ECO:0000313" key="2">
    <source>
        <dbReference type="Proteomes" id="UP000306416"/>
    </source>
</evidence>
<dbReference type="InterPro" id="IPR036116">
    <property type="entry name" value="FN3_sf"/>
</dbReference>
<comment type="caution">
    <text evidence="1">The sequence shown here is derived from an EMBL/GenBank/DDBJ whole genome shotgun (WGS) entry which is preliminary data.</text>
</comment>
<organism evidence="1 2">
    <name type="scientific">Geomonas terrae</name>
    <dbReference type="NCBI Taxonomy" id="2562681"/>
    <lineage>
        <taxon>Bacteria</taxon>
        <taxon>Pseudomonadati</taxon>
        <taxon>Thermodesulfobacteriota</taxon>
        <taxon>Desulfuromonadia</taxon>
        <taxon>Geobacterales</taxon>
        <taxon>Geobacteraceae</taxon>
        <taxon>Geomonas</taxon>
    </lineage>
</organism>
<dbReference type="CDD" id="cd00063">
    <property type="entry name" value="FN3"/>
    <property type="match status" value="1"/>
</dbReference>
<evidence type="ECO:0000313" key="1">
    <source>
        <dbReference type="EMBL" id="TGU71192.1"/>
    </source>
</evidence>
<gene>
    <name evidence="1" type="ORF">E4633_12665</name>
</gene>
<proteinExistence type="predicted"/>
<dbReference type="Gene3D" id="2.60.40.10">
    <property type="entry name" value="Immunoglobulins"/>
    <property type="match status" value="1"/>
</dbReference>
<dbReference type="Proteomes" id="UP000306416">
    <property type="component" value="Unassembled WGS sequence"/>
</dbReference>